<comment type="caution">
    <text evidence="4">The sequence shown here is derived from an EMBL/GenBank/DDBJ whole genome shotgun (WGS) entry which is preliminary data.</text>
</comment>
<dbReference type="CDD" id="cd02440">
    <property type="entry name" value="AdoMet_MTases"/>
    <property type="match status" value="1"/>
</dbReference>
<dbReference type="InterPro" id="IPR007848">
    <property type="entry name" value="Small_mtfrase_dom"/>
</dbReference>
<dbReference type="InterPro" id="IPR050210">
    <property type="entry name" value="tRNA_Adenine-N(6)_MTase"/>
</dbReference>
<dbReference type="PANTHER" id="PTHR47739">
    <property type="entry name" value="TRNA1(VAL) (ADENINE(37)-N6)-METHYLTRANSFERASE"/>
    <property type="match status" value="1"/>
</dbReference>
<gene>
    <name evidence="4" type="ORF">G4223_10805</name>
</gene>
<dbReference type="Pfam" id="PF05175">
    <property type="entry name" value="MTS"/>
    <property type="match status" value="1"/>
</dbReference>
<dbReference type="GO" id="GO:0008757">
    <property type="term" value="F:S-adenosylmethionine-dependent methyltransferase activity"/>
    <property type="evidence" value="ECO:0007669"/>
    <property type="project" value="UniProtKB-ARBA"/>
</dbReference>
<evidence type="ECO:0000313" key="5">
    <source>
        <dbReference type="Proteomes" id="UP000480684"/>
    </source>
</evidence>
<dbReference type="InterPro" id="IPR029063">
    <property type="entry name" value="SAM-dependent_MTases_sf"/>
</dbReference>
<keyword evidence="5" id="KW-1185">Reference proteome</keyword>
<dbReference type="GO" id="GO:0003676">
    <property type="term" value="F:nucleic acid binding"/>
    <property type="evidence" value="ECO:0007669"/>
    <property type="project" value="InterPro"/>
</dbReference>
<keyword evidence="4" id="KW-0808">Transferase</keyword>
<accession>A0A7C9QTY8</accession>
<dbReference type="GO" id="GO:0032259">
    <property type="term" value="P:methylation"/>
    <property type="evidence" value="ECO:0007669"/>
    <property type="project" value="UniProtKB-KW"/>
</dbReference>
<dbReference type="InterPro" id="IPR002052">
    <property type="entry name" value="DNA_methylase_N6_adenine_CS"/>
</dbReference>
<dbReference type="RefSeq" id="WP_163679108.1">
    <property type="nucleotide sequence ID" value="NZ_JAAIYP010000037.1"/>
</dbReference>
<evidence type="ECO:0000313" key="4">
    <source>
        <dbReference type="EMBL" id="NFV80598.1"/>
    </source>
</evidence>
<dbReference type="Proteomes" id="UP000480684">
    <property type="component" value="Unassembled WGS sequence"/>
</dbReference>
<proteinExistence type="predicted"/>
<dbReference type="EMBL" id="JAAIYP010000037">
    <property type="protein sequence ID" value="NFV80598.1"/>
    <property type="molecule type" value="Genomic_DNA"/>
</dbReference>
<evidence type="ECO:0000256" key="2">
    <source>
        <dbReference type="ARBA" id="ARBA00022691"/>
    </source>
</evidence>
<dbReference type="PROSITE" id="PS00092">
    <property type="entry name" value="N6_MTASE"/>
    <property type="match status" value="1"/>
</dbReference>
<organism evidence="4 5">
    <name type="scientific">Magnetospirillum aberrantis SpK</name>
    <dbReference type="NCBI Taxonomy" id="908842"/>
    <lineage>
        <taxon>Bacteria</taxon>
        <taxon>Pseudomonadati</taxon>
        <taxon>Pseudomonadota</taxon>
        <taxon>Alphaproteobacteria</taxon>
        <taxon>Rhodospirillales</taxon>
        <taxon>Rhodospirillaceae</taxon>
        <taxon>Magnetospirillum</taxon>
    </lineage>
</organism>
<dbReference type="PANTHER" id="PTHR47739:SF1">
    <property type="entry name" value="TRNA1(VAL) (ADENINE(37)-N6)-METHYLTRANSFERASE"/>
    <property type="match status" value="1"/>
</dbReference>
<evidence type="ECO:0000259" key="3">
    <source>
        <dbReference type="Pfam" id="PF05175"/>
    </source>
</evidence>
<protein>
    <submittedName>
        <fullName evidence="4">Methyltransferase</fullName>
    </submittedName>
</protein>
<dbReference type="SUPFAM" id="SSF53335">
    <property type="entry name" value="S-adenosyl-L-methionine-dependent methyltransferases"/>
    <property type="match status" value="1"/>
</dbReference>
<feature type="domain" description="Methyltransferase small" evidence="3">
    <location>
        <begin position="36"/>
        <end position="172"/>
    </location>
</feature>
<sequence length="255" mass="27231">MTTPAPFATTEDHFLGGRLVVRQPENGYRAGSDPLFLAAAVTAKRGQRVLDLGCGVGTASLCLLARLADVEVTGLELQPPLAELARVNARANGLEDRLTVVEGCVTRPPAAVPLHHFDHVITNPPWYEPGTIQPPSAETKAIGHMEEVSLSEWLIQAIRFLRPKGRLWVVHRADRLGDILAALSPLKVGGIRVLPLWPKAGKAATRVVVTARKDAKTPLALLPGLVLHHDDGTYTAPADAVLRLGADLPLVSSAP</sequence>
<dbReference type="Gene3D" id="3.40.50.150">
    <property type="entry name" value="Vaccinia Virus protein VP39"/>
    <property type="match status" value="1"/>
</dbReference>
<keyword evidence="2" id="KW-0949">S-adenosyl-L-methionine</keyword>
<reference evidence="4 5" key="1">
    <citation type="submission" date="2020-02" db="EMBL/GenBank/DDBJ databases">
        <authorList>
            <person name="Dziuba M."/>
            <person name="Kuznetsov B."/>
            <person name="Mardanov A."/>
            <person name="Ravin N."/>
            <person name="Grouzdev D."/>
        </authorList>
    </citation>
    <scope>NUCLEOTIDE SEQUENCE [LARGE SCALE GENOMIC DNA]</scope>
    <source>
        <strain evidence="4 5">SpK</strain>
    </source>
</reference>
<name>A0A7C9QTY8_9PROT</name>
<dbReference type="GO" id="GO:0008170">
    <property type="term" value="F:N-methyltransferase activity"/>
    <property type="evidence" value="ECO:0007669"/>
    <property type="project" value="UniProtKB-ARBA"/>
</dbReference>
<evidence type="ECO:0000256" key="1">
    <source>
        <dbReference type="ARBA" id="ARBA00022603"/>
    </source>
</evidence>
<keyword evidence="1 4" id="KW-0489">Methyltransferase</keyword>
<dbReference type="AlphaFoldDB" id="A0A7C9QTY8"/>